<keyword evidence="2" id="KW-0378">Hydrolase</keyword>
<evidence type="ECO:0000256" key="1">
    <source>
        <dbReference type="ARBA" id="ARBA00010233"/>
    </source>
</evidence>
<dbReference type="Proteomes" id="UP000051859">
    <property type="component" value="Unassembled WGS sequence"/>
</dbReference>
<reference evidence="5 6" key="1">
    <citation type="journal article" date="2015" name="Genome Announc.">
        <title>Expanding the biotechnology potential of lactobacilli through comparative genomics of 213 strains and associated genera.</title>
        <authorList>
            <person name="Sun Z."/>
            <person name="Harris H.M."/>
            <person name="McCann A."/>
            <person name="Guo C."/>
            <person name="Argimon S."/>
            <person name="Zhang W."/>
            <person name="Yang X."/>
            <person name="Jeffery I.B."/>
            <person name="Cooney J.C."/>
            <person name="Kagawa T.F."/>
            <person name="Liu W."/>
            <person name="Song Y."/>
            <person name="Salvetti E."/>
            <person name="Wrobel A."/>
            <person name="Rasinkangas P."/>
            <person name="Parkhill J."/>
            <person name="Rea M.C."/>
            <person name="O'Sullivan O."/>
            <person name="Ritari J."/>
            <person name="Douillard F.P."/>
            <person name="Paul Ross R."/>
            <person name="Yang R."/>
            <person name="Briner A.E."/>
            <person name="Felis G.E."/>
            <person name="de Vos W.M."/>
            <person name="Barrangou R."/>
            <person name="Klaenhammer T.R."/>
            <person name="Caufield P.W."/>
            <person name="Cui Y."/>
            <person name="Zhang H."/>
            <person name="O'Toole P.W."/>
        </authorList>
    </citation>
    <scope>NUCLEOTIDE SEQUENCE [LARGE SCALE GENOMIC DNA]</scope>
    <source>
        <strain evidence="5 6">DSM 18001</strain>
    </source>
</reference>
<comment type="similarity">
    <text evidence="1">Belongs to the peptidase S66 family.</text>
</comment>
<dbReference type="EMBL" id="JQBX01000007">
    <property type="protein sequence ID" value="KRN94189.1"/>
    <property type="molecule type" value="Genomic_DNA"/>
</dbReference>
<comment type="caution">
    <text evidence="5">The sequence shown here is derived from an EMBL/GenBank/DDBJ whole genome shotgun (WGS) entry which is preliminary data.</text>
</comment>
<evidence type="ECO:0000259" key="4">
    <source>
        <dbReference type="Pfam" id="PF17676"/>
    </source>
</evidence>
<feature type="domain" description="LD-carboxypeptidase N-terminal" evidence="3">
    <location>
        <begin position="14"/>
        <end position="139"/>
    </location>
</feature>
<evidence type="ECO:0000313" key="6">
    <source>
        <dbReference type="Proteomes" id="UP000051859"/>
    </source>
</evidence>
<keyword evidence="6" id="KW-1185">Reference proteome</keyword>
<dbReference type="PANTHER" id="PTHR30237:SF4">
    <property type="entry name" value="LD-CARBOXYPEPTIDASE C-TERMINAL DOMAIN-CONTAINING PROTEIN"/>
    <property type="match status" value="1"/>
</dbReference>
<gene>
    <name evidence="5" type="ORF">IV81_GL001603</name>
</gene>
<accession>A0A0R2L5I2</accession>
<evidence type="ECO:0000256" key="2">
    <source>
        <dbReference type="ARBA" id="ARBA00022801"/>
    </source>
</evidence>
<dbReference type="InterPro" id="IPR040921">
    <property type="entry name" value="Peptidase_S66C"/>
</dbReference>
<dbReference type="Gene3D" id="3.50.30.60">
    <property type="entry name" value="LD-carboxypeptidase A C-terminal domain-like"/>
    <property type="match status" value="1"/>
</dbReference>
<dbReference type="SUPFAM" id="SSF52317">
    <property type="entry name" value="Class I glutamine amidotransferase-like"/>
    <property type="match status" value="1"/>
</dbReference>
<dbReference type="InterPro" id="IPR029062">
    <property type="entry name" value="Class_I_gatase-like"/>
</dbReference>
<dbReference type="CDD" id="cd07062">
    <property type="entry name" value="Peptidase_S66_mccF_like"/>
    <property type="match status" value="1"/>
</dbReference>
<dbReference type="InterPro" id="IPR027461">
    <property type="entry name" value="Carboxypeptidase_A_C_sf"/>
</dbReference>
<dbReference type="GO" id="GO:0016787">
    <property type="term" value="F:hydrolase activity"/>
    <property type="evidence" value="ECO:0007669"/>
    <property type="project" value="UniProtKB-KW"/>
</dbReference>
<dbReference type="SUPFAM" id="SSF141986">
    <property type="entry name" value="LD-carboxypeptidase A C-terminal domain-like"/>
    <property type="match status" value="1"/>
</dbReference>
<dbReference type="AlphaFoldDB" id="A0A0R2L5I2"/>
<dbReference type="PIRSF" id="PIRSF028757">
    <property type="entry name" value="LD-carboxypeptidase"/>
    <property type="match status" value="1"/>
</dbReference>
<protein>
    <submittedName>
        <fullName evidence="5">Microcin C7 resistance MccF-like protein</fullName>
    </submittedName>
</protein>
<dbReference type="InterPro" id="IPR040449">
    <property type="entry name" value="Peptidase_S66_N"/>
</dbReference>
<dbReference type="InterPro" id="IPR027478">
    <property type="entry name" value="LdcA_N"/>
</dbReference>
<dbReference type="PATRIC" id="fig|331679.3.peg.1639"/>
<sequence>MIIKPHALKIGDQVALVSLSSGVMGEEFAEHEVRKGEQRLKEFGLQPVFMKNSRKGIKYLSDHPEARAEDLKQAFMSPNIKGIICAIGGDDTYRLMPYLMEDNEFITAVKENPKLFSGFSDTTIDHLFLNRLGLVTYYGPNLLNDLGELDQEMLPYTHQAFLGYFEDRTSIEVKSSPVWYEERTDFSVSALNTPRIQHDEKHGYLALRGSGQVKGKLFGGCIDSIGDALLGDRYDDMPAVISKYDVFPAGSFWKDRILFIETSEEKISPSNYQKILEALDQRGVLENVSAMIVGKPQNEVNFEEYQQVLLKVTEKYQTPILYNLNFGHAYPRTVIPYNLQAQIDFDQRRFSIEEPFFS</sequence>
<dbReference type="Gene3D" id="3.40.50.10740">
    <property type="entry name" value="Class I glutamine amidotransferase-like"/>
    <property type="match status" value="1"/>
</dbReference>
<proteinExistence type="inferred from homology"/>
<organism evidence="5 6">
    <name type="scientific">Pediococcus stilesii</name>
    <dbReference type="NCBI Taxonomy" id="331679"/>
    <lineage>
        <taxon>Bacteria</taxon>
        <taxon>Bacillati</taxon>
        <taxon>Bacillota</taxon>
        <taxon>Bacilli</taxon>
        <taxon>Lactobacillales</taxon>
        <taxon>Lactobacillaceae</taxon>
        <taxon>Pediococcus</taxon>
    </lineage>
</organism>
<feature type="domain" description="LD-carboxypeptidase C-terminal" evidence="4">
    <location>
        <begin position="214"/>
        <end position="343"/>
    </location>
</feature>
<dbReference type="Pfam" id="PF02016">
    <property type="entry name" value="Peptidase_S66"/>
    <property type="match status" value="1"/>
</dbReference>
<dbReference type="Pfam" id="PF17676">
    <property type="entry name" value="Peptidase_S66C"/>
    <property type="match status" value="1"/>
</dbReference>
<evidence type="ECO:0000313" key="5">
    <source>
        <dbReference type="EMBL" id="KRN94189.1"/>
    </source>
</evidence>
<name>A0A0R2L5I2_9LACO</name>
<dbReference type="InterPro" id="IPR003507">
    <property type="entry name" value="S66_fam"/>
</dbReference>
<dbReference type="PANTHER" id="PTHR30237">
    <property type="entry name" value="MURAMOYLTETRAPEPTIDE CARBOXYPEPTIDASE"/>
    <property type="match status" value="1"/>
</dbReference>
<dbReference type="STRING" id="331679.IV81_GL001603"/>
<evidence type="ECO:0000259" key="3">
    <source>
        <dbReference type="Pfam" id="PF02016"/>
    </source>
</evidence>